<evidence type="ECO:0000259" key="4">
    <source>
        <dbReference type="SMART" id="SM01362"/>
    </source>
</evidence>
<proteinExistence type="predicted"/>
<dbReference type="SMART" id="SM01362">
    <property type="entry name" value="DUF663"/>
    <property type="match status" value="1"/>
</dbReference>
<feature type="region of interest" description="Disordered" evidence="3">
    <location>
        <begin position="374"/>
        <end position="424"/>
    </location>
</feature>
<dbReference type="Proteomes" id="UP000278807">
    <property type="component" value="Unassembled WGS sequence"/>
</dbReference>
<evidence type="ECO:0000313" key="7">
    <source>
        <dbReference type="WBParaSite" id="HNAJ_0001005901-mRNA-1"/>
    </source>
</evidence>
<reference evidence="5 6" key="2">
    <citation type="submission" date="2018-11" db="EMBL/GenBank/DDBJ databases">
        <authorList>
            <consortium name="Pathogen Informatics"/>
        </authorList>
    </citation>
    <scope>NUCLEOTIDE SEQUENCE [LARGE SCALE GENOMIC DNA]</scope>
</reference>
<dbReference type="PANTHER" id="PTHR12858">
    <property type="entry name" value="RIBOSOME BIOGENESIS PROTEIN"/>
    <property type="match status" value="1"/>
</dbReference>
<dbReference type="GO" id="GO:0000462">
    <property type="term" value="P:maturation of SSU-rRNA from tricistronic rRNA transcript (SSU-rRNA, 5.8S rRNA, LSU-rRNA)"/>
    <property type="evidence" value="ECO:0007669"/>
    <property type="project" value="TreeGrafter"/>
</dbReference>
<name>A0A0R3TR63_RODNA</name>
<dbReference type="InterPro" id="IPR007034">
    <property type="entry name" value="BMS1_TSR1_C"/>
</dbReference>
<protein>
    <recommendedName>
        <fullName evidence="2">Pre-rRNA-processing protein TSR1 homolog</fullName>
    </recommendedName>
</protein>
<feature type="domain" description="Ribosome biogenesis protein BMS1/TSR1 C-terminal" evidence="4">
    <location>
        <begin position="468"/>
        <end position="807"/>
    </location>
</feature>
<gene>
    <name evidence="5" type="ORF">HNAJ_LOCUS10054</name>
</gene>
<dbReference type="GO" id="GO:0005525">
    <property type="term" value="F:GTP binding"/>
    <property type="evidence" value="ECO:0007669"/>
    <property type="project" value="TreeGrafter"/>
</dbReference>
<dbReference type="WBParaSite" id="HNAJ_0001005901-mRNA-1">
    <property type="protein sequence ID" value="HNAJ_0001005901-mRNA-1"/>
    <property type="gene ID" value="HNAJ_0001005901"/>
</dbReference>
<sequence>MGMQRHVSGSLKQTNKKHKGERKRTISLDSTKKFGTTVKNMSKKDRKHLAKQQRLLKNKMIVTAQKQTEKPTMCLLLPLSNSIDLSLAQVMLSKGDSKSVKTPLPDIDLPKNSFKASYIFSPSLKKSFCFVNGKYGDLFGCLDLARMADWIIFVLPGDLLKIDMDIYSEIMTALYAQGLPPSVFVIMSNISDRKEILSLIQSKFSVEDGKVRTLNSTNDAHSLLRFLSQSQKKPPLSSANSYLATKNALKVGTAASRLRSGMLVESIHVEPHEENEGDVYLKVEGLLRGWDMPLFDLSSYFKDQKRSGCPYIHVTGWGDFPLRWATWREYKPNHKLHQPTPRTFTWNSTSESDEHLADALTAAWDNLQLGGSDEEYEDLEDEESTEFDEGEEMSVDEKEDDEKEFGNNSTAPPESDGDDDSVYFDVNENEDTSIKGGVTFNNRSEVTEIPSAIDKLKASRTELLFPDEVETPHNITARERFVKYRGIPSFSECIWPTENDTSLPFEYSKIFRFGKYSHNRRTLSKYTLKVLRELASEENKPEEPTHIPSGSVVNLALGPIPQALGTSILECHTDATHPRPLTLWSLLPYERCMSVLHLTMHKRQSERQEYEAEMKEVGEEVTGKNGQLDPDPIMAKEPMLFQVGIRRFTANPIYSQPLKRVNSNSKMERFFTLANSPIVATMYAPVIYAPQTALQFRIEPAECGNKMRLSNLIATGSVHSVDPTRAIVKRILLSGHPYKINKRSAVIRYMFHTPEDVEYFKPIQMFTKSGAVGHIKQSVGTHGLMKCQFDRQLIASDVVLMPLYKRVFPRMTFRAQVTAEFANAEESVALVPPQHQNKPIQGILKSAKRVEADEDVPMRSSILSPEEEALFS</sequence>
<comment type="function">
    <text evidence="1">Required during maturation of the 40S ribosomal subunit in the nucleolus.</text>
</comment>
<evidence type="ECO:0000313" key="6">
    <source>
        <dbReference type="Proteomes" id="UP000278807"/>
    </source>
</evidence>
<organism evidence="7">
    <name type="scientific">Rodentolepis nana</name>
    <name type="common">Dwarf tapeworm</name>
    <name type="synonym">Hymenolepis nana</name>
    <dbReference type="NCBI Taxonomy" id="102285"/>
    <lineage>
        <taxon>Eukaryota</taxon>
        <taxon>Metazoa</taxon>
        <taxon>Spiralia</taxon>
        <taxon>Lophotrochozoa</taxon>
        <taxon>Platyhelminthes</taxon>
        <taxon>Cestoda</taxon>
        <taxon>Eucestoda</taxon>
        <taxon>Cyclophyllidea</taxon>
        <taxon>Hymenolepididae</taxon>
        <taxon>Rodentolepis</taxon>
    </lineage>
</organism>
<keyword evidence="6" id="KW-1185">Reference proteome</keyword>
<dbReference type="Pfam" id="PF22298">
    <property type="entry name" value="Tsr1_G-like"/>
    <property type="match status" value="1"/>
</dbReference>
<dbReference type="Pfam" id="PF04950">
    <property type="entry name" value="RIBIOP_C"/>
    <property type="match status" value="2"/>
</dbReference>
<dbReference type="AlphaFoldDB" id="A0A0R3TR63"/>
<dbReference type="GO" id="GO:0003924">
    <property type="term" value="F:GTPase activity"/>
    <property type="evidence" value="ECO:0007669"/>
    <property type="project" value="TreeGrafter"/>
</dbReference>
<dbReference type="InterPro" id="IPR039761">
    <property type="entry name" value="Bms1/Tsr1"/>
</dbReference>
<accession>A0A0R3TR63</accession>
<feature type="compositionally biased region" description="Acidic residues" evidence="3">
    <location>
        <begin position="415"/>
        <end position="424"/>
    </location>
</feature>
<dbReference type="PANTHER" id="PTHR12858:SF1">
    <property type="entry name" value="PRE-RRNA-PROCESSING PROTEIN TSR1 HOMOLOG"/>
    <property type="match status" value="1"/>
</dbReference>
<evidence type="ECO:0000256" key="2">
    <source>
        <dbReference type="ARBA" id="ARBA00040070"/>
    </source>
</evidence>
<reference evidence="7" key="1">
    <citation type="submission" date="2017-02" db="UniProtKB">
        <authorList>
            <consortium name="WormBaseParasite"/>
        </authorList>
    </citation>
    <scope>IDENTIFICATION</scope>
</reference>
<dbReference type="OrthoDB" id="119302at2759"/>
<evidence type="ECO:0000313" key="5">
    <source>
        <dbReference type="EMBL" id="VDO07075.1"/>
    </source>
</evidence>
<feature type="region of interest" description="Disordered" evidence="3">
    <location>
        <begin position="1"/>
        <end position="25"/>
    </location>
</feature>
<dbReference type="STRING" id="102285.A0A0R3TR63"/>
<evidence type="ECO:0000256" key="1">
    <source>
        <dbReference type="ARBA" id="ARBA00037087"/>
    </source>
</evidence>
<evidence type="ECO:0000256" key="3">
    <source>
        <dbReference type="SAM" id="MobiDB-lite"/>
    </source>
</evidence>
<dbReference type="GO" id="GO:0000479">
    <property type="term" value="P:endonucleolytic cleavage of tricistronic rRNA transcript (SSU-rRNA, 5.8S rRNA, LSU-rRNA)"/>
    <property type="evidence" value="ECO:0007669"/>
    <property type="project" value="TreeGrafter"/>
</dbReference>
<dbReference type="GO" id="GO:0030688">
    <property type="term" value="C:preribosome, small subunit precursor"/>
    <property type="evidence" value="ECO:0007669"/>
    <property type="project" value="TreeGrafter"/>
</dbReference>
<dbReference type="EMBL" id="UZAE01012862">
    <property type="protein sequence ID" value="VDO07075.1"/>
    <property type="molecule type" value="Genomic_DNA"/>
</dbReference>
<dbReference type="GO" id="GO:0034511">
    <property type="term" value="F:U3 snoRNA binding"/>
    <property type="evidence" value="ECO:0007669"/>
    <property type="project" value="TreeGrafter"/>
</dbReference>
<feature type="compositionally biased region" description="Acidic residues" evidence="3">
    <location>
        <begin position="374"/>
        <end position="403"/>
    </location>
</feature>